<keyword evidence="2" id="KW-1185">Reference proteome</keyword>
<evidence type="ECO:0000313" key="2">
    <source>
        <dbReference type="Proteomes" id="UP000441399"/>
    </source>
</evidence>
<dbReference type="SUPFAM" id="SSF56281">
    <property type="entry name" value="Metallo-hydrolase/oxidoreductase"/>
    <property type="match status" value="1"/>
</dbReference>
<evidence type="ECO:0000313" key="1">
    <source>
        <dbReference type="EMBL" id="CAA0085368.1"/>
    </source>
</evidence>
<dbReference type="AlphaFoldDB" id="A0A5S9N8L9"/>
<dbReference type="EMBL" id="CACSIO010000001">
    <property type="protein sequence ID" value="CAA0085368.1"/>
    <property type="molecule type" value="Genomic_DNA"/>
</dbReference>
<organism evidence="1 2">
    <name type="scientific">BD1-7 clade bacterium</name>
    <dbReference type="NCBI Taxonomy" id="2029982"/>
    <lineage>
        <taxon>Bacteria</taxon>
        <taxon>Pseudomonadati</taxon>
        <taxon>Pseudomonadota</taxon>
        <taxon>Gammaproteobacteria</taxon>
        <taxon>Cellvibrionales</taxon>
        <taxon>Spongiibacteraceae</taxon>
        <taxon>BD1-7 clade</taxon>
    </lineage>
</organism>
<dbReference type="Proteomes" id="UP000441399">
    <property type="component" value="Unassembled WGS sequence"/>
</dbReference>
<dbReference type="InterPro" id="IPR036866">
    <property type="entry name" value="RibonucZ/Hydroxyglut_hydro"/>
</dbReference>
<dbReference type="Gene3D" id="3.60.15.10">
    <property type="entry name" value="Ribonuclease Z/Hydroxyacylglutathione hydrolase-like"/>
    <property type="match status" value="1"/>
</dbReference>
<evidence type="ECO:0008006" key="3">
    <source>
        <dbReference type="Google" id="ProtNLM"/>
    </source>
</evidence>
<protein>
    <recommendedName>
        <fullName evidence="3">Metallo-beta-lactamase domain-containing protein</fullName>
    </recommendedName>
</protein>
<proteinExistence type="predicted"/>
<sequence>MDGLDYHFRDLGAAESNSDLYFTLGQRRSVVFVGDVVFNQMHGFMNDGHSRQWLTVLAQLSAELRNVDTLFTGHGEPGNPTVLIDSQIDYVTTYRAQVSALANGAKQLTNEQKEHLEQALIQAYPKHQLSAFIQAGADSVAAEIAAEK</sequence>
<name>A0A5S9N8L9_9GAMM</name>
<accession>A0A5S9N8L9</accession>
<gene>
    <name evidence="1" type="ORF">OPDIPICF_00808</name>
</gene>
<reference evidence="1 2" key="1">
    <citation type="submission" date="2019-11" db="EMBL/GenBank/DDBJ databases">
        <authorList>
            <person name="Holert J."/>
        </authorList>
    </citation>
    <scope>NUCLEOTIDE SEQUENCE [LARGE SCALE GENOMIC DNA]</scope>
    <source>
        <strain evidence="1">SB11_3</strain>
    </source>
</reference>